<accession>A0ABX1GJV0</accession>
<evidence type="ECO:0000256" key="3">
    <source>
        <dbReference type="ARBA" id="ARBA00023163"/>
    </source>
</evidence>
<gene>
    <name evidence="5" type="ORF">HCU74_17625</name>
</gene>
<organism evidence="5 6">
    <name type="scientific">Spongiibacter thalassae</name>
    <dbReference type="NCBI Taxonomy" id="2721624"/>
    <lineage>
        <taxon>Bacteria</taxon>
        <taxon>Pseudomonadati</taxon>
        <taxon>Pseudomonadota</taxon>
        <taxon>Gammaproteobacteria</taxon>
        <taxon>Cellvibrionales</taxon>
        <taxon>Spongiibacteraceae</taxon>
        <taxon>Spongiibacter</taxon>
    </lineage>
</organism>
<dbReference type="InterPro" id="IPR009057">
    <property type="entry name" value="Homeodomain-like_sf"/>
</dbReference>
<evidence type="ECO:0000256" key="1">
    <source>
        <dbReference type="ARBA" id="ARBA00023015"/>
    </source>
</evidence>
<dbReference type="PANTHER" id="PTHR47894:SF1">
    <property type="entry name" value="HTH-TYPE TRANSCRIPTIONAL REGULATOR VQSM"/>
    <property type="match status" value="1"/>
</dbReference>
<dbReference type="PROSITE" id="PS00041">
    <property type="entry name" value="HTH_ARAC_FAMILY_1"/>
    <property type="match status" value="1"/>
</dbReference>
<evidence type="ECO:0000259" key="4">
    <source>
        <dbReference type="PROSITE" id="PS01124"/>
    </source>
</evidence>
<dbReference type="SMART" id="SM00342">
    <property type="entry name" value="HTH_ARAC"/>
    <property type="match status" value="1"/>
</dbReference>
<dbReference type="Proteomes" id="UP000765845">
    <property type="component" value="Unassembled WGS sequence"/>
</dbReference>
<evidence type="ECO:0000256" key="2">
    <source>
        <dbReference type="ARBA" id="ARBA00023125"/>
    </source>
</evidence>
<dbReference type="SUPFAM" id="SSF46689">
    <property type="entry name" value="Homeodomain-like"/>
    <property type="match status" value="1"/>
</dbReference>
<keyword evidence="2" id="KW-0238">DNA-binding</keyword>
<sequence length="345" mass="38690">MQLFQLEHIGKRRLAMLREILQARYPEIDRQALAVECEILSDWSDGYHHDAMYAFLRAATQLRQSAIPDITLQIGDRAQLTDSGLLGYAVLTAPTIEHAAKLTSHALNSSQYLLRTKQSIGGDLVRTVFSVVHDAHPYREALLEMSVLAVWRCIQAILPTGRAAVPSHVTFTYPAPSCADMYRELFGCPVLFNQAHNVLAYPDAWSQQAIPSGNSEMIRICSAELKQLLGEDYRGHGIAARVKRALVEHPNICRFSLTGTAQQLGLTTRSLRRSLAEADCSFRQICLQVRMEMATQYLTATNMPLKAIAYQLGYQHSNNFYRAYQAYYARSPSEVRAAMRRPVAG</sequence>
<keyword evidence="6" id="KW-1185">Reference proteome</keyword>
<dbReference type="InterPro" id="IPR018062">
    <property type="entry name" value="HTH_AraC-typ_CS"/>
</dbReference>
<keyword evidence="3" id="KW-0804">Transcription</keyword>
<comment type="caution">
    <text evidence="5">The sequence shown here is derived from an EMBL/GenBank/DDBJ whole genome shotgun (WGS) entry which is preliminary data.</text>
</comment>
<dbReference type="EMBL" id="JAAWWK010000007">
    <property type="protein sequence ID" value="NKI19230.1"/>
    <property type="molecule type" value="Genomic_DNA"/>
</dbReference>
<name>A0ABX1GJV0_9GAMM</name>
<feature type="domain" description="HTH araC/xylS-type" evidence="4">
    <location>
        <begin position="240"/>
        <end position="338"/>
    </location>
</feature>
<proteinExistence type="predicted"/>
<dbReference type="Gene3D" id="1.10.10.60">
    <property type="entry name" value="Homeodomain-like"/>
    <property type="match status" value="1"/>
</dbReference>
<dbReference type="PROSITE" id="PS01124">
    <property type="entry name" value="HTH_ARAC_FAMILY_2"/>
    <property type="match status" value="1"/>
</dbReference>
<dbReference type="RefSeq" id="WP_168451754.1">
    <property type="nucleotide sequence ID" value="NZ_JAAWWK010000007.1"/>
</dbReference>
<evidence type="ECO:0000313" key="6">
    <source>
        <dbReference type="Proteomes" id="UP000765845"/>
    </source>
</evidence>
<dbReference type="Pfam" id="PF12833">
    <property type="entry name" value="HTH_18"/>
    <property type="match status" value="1"/>
</dbReference>
<keyword evidence="1" id="KW-0805">Transcription regulation</keyword>
<dbReference type="PANTHER" id="PTHR47894">
    <property type="entry name" value="HTH-TYPE TRANSCRIPTIONAL REGULATOR GADX"/>
    <property type="match status" value="1"/>
</dbReference>
<reference evidence="5 6" key="1">
    <citation type="submission" date="2020-04" db="EMBL/GenBank/DDBJ databases">
        <authorList>
            <person name="Yoon J."/>
        </authorList>
    </citation>
    <scope>NUCLEOTIDE SEQUENCE [LARGE SCALE GENOMIC DNA]</scope>
    <source>
        <strain evidence="5 6">KMU-166</strain>
    </source>
</reference>
<dbReference type="InterPro" id="IPR018060">
    <property type="entry name" value="HTH_AraC"/>
</dbReference>
<dbReference type="InterPro" id="IPR032687">
    <property type="entry name" value="AraC-type_N"/>
</dbReference>
<dbReference type="Pfam" id="PF12625">
    <property type="entry name" value="Arabinose_bd"/>
    <property type="match status" value="1"/>
</dbReference>
<evidence type="ECO:0000313" key="5">
    <source>
        <dbReference type="EMBL" id="NKI19230.1"/>
    </source>
</evidence>
<protein>
    <submittedName>
        <fullName evidence="5">AraC family transcriptional regulator</fullName>
    </submittedName>
</protein>